<sequence length="220" mass="24447">MGDGGRNSVVTRYVDPQSTGAIAVRSTMVYPLDVKYLDLKIPLRQASRHTDPMRDQVDDILEQWRRERPDLDVAPMGLFGRLTRLAAVVSRELEANFARHGLTGADFDVLATLRRAGAPHTLTVGRLQATMMISSGATTHRIDRLERRGLVARDPDPQDRRGVRVRLTDEGRALVDEAVATHLALEHALVADIPPARRDALTDLLRELLVSLSAPRNLVR</sequence>
<evidence type="ECO:0000313" key="6">
    <source>
        <dbReference type="Proteomes" id="UP000660680"/>
    </source>
</evidence>
<evidence type="ECO:0000256" key="1">
    <source>
        <dbReference type="ARBA" id="ARBA00023015"/>
    </source>
</evidence>
<dbReference type="SUPFAM" id="SSF46785">
    <property type="entry name" value="Winged helix' DNA-binding domain"/>
    <property type="match status" value="1"/>
</dbReference>
<dbReference type="Gene3D" id="1.10.10.10">
    <property type="entry name" value="Winged helix-like DNA-binding domain superfamily/Winged helix DNA-binding domain"/>
    <property type="match status" value="1"/>
</dbReference>
<name>A0A918G3L0_9PSEU</name>
<accession>A0A918G3L0</accession>
<dbReference type="PROSITE" id="PS50995">
    <property type="entry name" value="HTH_MARR_2"/>
    <property type="match status" value="1"/>
</dbReference>
<feature type="domain" description="HTH marR-type" evidence="4">
    <location>
        <begin position="75"/>
        <end position="210"/>
    </location>
</feature>
<evidence type="ECO:0000256" key="3">
    <source>
        <dbReference type="ARBA" id="ARBA00023163"/>
    </source>
</evidence>
<evidence type="ECO:0000259" key="4">
    <source>
        <dbReference type="PROSITE" id="PS50995"/>
    </source>
</evidence>
<dbReference type="SMART" id="SM00347">
    <property type="entry name" value="HTH_MARR"/>
    <property type="match status" value="1"/>
</dbReference>
<dbReference type="InterPro" id="IPR036390">
    <property type="entry name" value="WH_DNA-bd_sf"/>
</dbReference>
<dbReference type="InterPro" id="IPR036388">
    <property type="entry name" value="WH-like_DNA-bd_sf"/>
</dbReference>
<dbReference type="GO" id="GO:0003700">
    <property type="term" value="F:DNA-binding transcription factor activity"/>
    <property type="evidence" value="ECO:0007669"/>
    <property type="project" value="InterPro"/>
</dbReference>
<evidence type="ECO:0000256" key="2">
    <source>
        <dbReference type="ARBA" id="ARBA00023125"/>
    </source>
</evidence>
<gene>
    <name evidence="5" type="ORF">GCM10010171_07760</name>
</gene>
<reference evidence="5" key="2">
    <citation type="submission" date="2020-09" db="EMBL/GenBank/DDBJ databases">
        <authorList>
            <person name="Sun Q."/>
            <person name="Ohkuma M."/>
        </authorList>
    </citation>
    <scope>NUCLEOTIDE SEQUENCE</scope>
    <source>
        <strain evidence="5">JCM 3276</strain>
    </source>
</reference>
<evidence type="ECO:0000313" key="5">
    <source>
        <dbReference type="EMBL" id="GGS17711.1"/>
    </source>
</evidence>
<dbReference type="GO" id="GO:0003677">
    <property type="term" value="F:DNA binding"/>
    <property type="evidence" value="ECO:0007669"/>
    <property type="project" value="UniProtKB-KW"/>
</dbReference>
<keyword evidence="1" id="KW-0805">Transcription regulation</keyword>
<dbReference type="PANTHER" id="PTHR42756">
    <property type="entry name" value="TRANSCRIPTIONAL REGULATOR, MARR"/>
    <property type="match status" value="1"/>
</dbReference>
<dbReference type="PANTHER" id="PTHR42756:SF1">
    <property type="entry name" value="TRANSCRIPTIONAL REPRESSOR OF EMRAB OPERON"/>
    <property type="match status" value="1"/>
</dbReference>
<protein>
    <recommendedName>
        <fullName evidence="4">HTH marR-type domain-containing protein</fullName>
    </recommendedName>
</protein>
<keyword evidence="6" id="KW-1185">Reference proteome</keyword>
<dbReference type="Pfam" id="PF12802">
    <property type="entry name" value="MarR_2"/>
    <property type="match status" value="1"/>
</dbReference>
<dbReference type="PRINTS" id="PR00598">
    <property type="entry name" value="HTHMARR"/>
</dbReference>
<keyword evidence="3" id="KW-0804">Transcription</keyword>
<dbReference type="EMBL" id="BMRB01000001">
    <property type="protein sequence ID" value="GGS17711.1"/>
    <property type="molecule type" value="Genomic_DNA"/>
</dbReference>
<comment type="caution">
    <text evidence="5">The sequence shown here is derived from an EMBL/GenBank/DDBJ whole genome shotgun (WGS) entry which is preliminary data.</text>
</comment>
<dbReference type="Proteomes" id="UP000660680">
    <property type="component" value="Unassembled WGS sequence"/>
</dbReference>
<dbReference type="InterPro" id="IPR000835">
    <property type="entry name" value="HTH_MarR-typ"/>
</dbReference>
<organism evidence="5 6">
    <name type="scientific">Actinokineospora fastidiosa</name>
    <dbReference type="NCBI Taxonomy" id="1816"/>
    <lineage>
        <taxon>Bacteria</taxon>
        <taxon>Bacillati</taxon>
        <taxon>Actinomycetota</taxon>
        <taxon>Actinomycetes</taxon>
        <taxon>Pseudonocardiales</taxon>
        <taxon>Pseudonocardiaceae</taxon>
        <taxon>Actinokineospora</taxon>
    </lineage>
</organism>
<proteinExistence type="predicted"/>
<keyword evidence="2" id="KW-0238">DNA-binding</keyword>
<dbReference type="AlphaFoldDB" id="A0A918G3L0"/>
<reference evidence="5" key="1">
    <citation type="journal article" date="2014" name="Int. J. Syst. Evol. Microbiol.">
        <title>Complete genome sequence of Corynebacterium casei LMG S-19264T (=DSM 44701T), isolated from a smear-ripened cheese.</title>
        <authorList>
            <consortium name="US DOE Joint Genome Institute (JGI-PGF)"/>
            <person name="Walter F."/>
            <person name="Albersmeier A."/>
            <person name="Kalinowski J."/>
            <person name="Ruckert C."/>
        </authorList>
    </citation>
    <scope>NUCLEOTIDE SEQUENCE</scope>
    <source>
        <strain evidence="5">JCM 3276</strain>
    </source>
</reference>